<evidence type="ECO:0000256" key="4">
    <source>
        <dbReference type="ARBA" id="ARBA00022642"/>
    </source>
</evidence>
<protein>
    <recommendedName>
        <fullName evidence="11">Probable nicotinate-nucleotide adenylyltransferase</fullName>
        <ecNumber evidence="11">2.7.7.18</ecNumber>
    </recommendedName>
    <alternativeName>
        <fullName evidence="11">Deamido-NAD(+) diphosphorylase</fullName>
    </alternativeName>
    <alternativeName>
        <fullName evidence="11">Deamido-NAD(+) pyrophosphorylase</fullName>
    </alternativeName>
    <alternativeName>
        <fullName evidence="11">Nicotinate mononucleotide adenylyltransferase</fullName>
        <shortName evidence="11">NaMN adenylyltransferase</shortName>
    </alternativeName>
</protein>
<dbReference type="InterPro" id="IPR005248">
    <property type="entry name" value="NadD/NMNAT"/>
</dbReference>
<evidence type="ECO:0000259" key="12">
    <source>
        <dbReference type="Pfam" id="PF01467"/>
    </source>
</evidence>
<evidence type="ECO:0000256" key="2">
    <source>
        <dbReference type="ARBA" id="ARBA00005019"/>
    </source>
</evidence>
<dbReference type="HOGENOM" id="CLU_069765_0_1_7"/>
<evidence type="ECO:0000256" key="9">
    <source>
        <dbReference type="ARBA" id="ARBA00023027"/>
    </source>
</evidence>
<keyword evidence="7 11" id="KW-0547">Nucleotide-binding</keyword>
<organism evidence="13 14">
    <name type="scientific">Geobacter pickeringii</name>
    <dbReference type="NCBI Taxonomy" id="345632"/>
    <lineage>
        <taxon>Bacteria</taxon>
        <taxon>Pseudomonadati</taxon>
        <taxon>Thermodesulfobacteriota</taxon>
        <taxon>Desulfuromonadia</taxon>
        <taxon>Geobacterales</taxon>
        <taxon>Geobacteraceae</taxon>
        <taxon>Geobacter</taxon>
    </lineage>
</organism>
<dbReference type="HAMAP" id="MF_00244">
    <property type="entry name" value="NaMN_adenylyltr"/>
    <property type="match status" value="1"/>
</dbReference>
<dbReference type="PANTHER" id="PTHR39321:SF3">
    <property type="entry name" value="PHOSPHOPANTETHEINE ADENYLYLTRANSFERASE"/>
    <property type="match status" value="1"/>
</dbReference>
<dbReference type="SUPFAM" id="SSF52374">
    <property type="entry name" value="Nucleotidylyl transferase"/>
    <property type="match status" value="1"/>
</dbReference>
<comment type="catalytic activity">
    <reaction evidence="10 11">
        <text>nicotinate beta-D-ribonucleotide + ATP + H(+) = deamido-NAD(+) + diphosphate</text>
        <dbReference type="Rhea" id="RHEA:22860"/>
        <dbReference type="ChEBI" id="CHEBI:15378"/>
        <dbReference type="ChEBI" id="CHEBI:30616"/>
        <dbReference type="ChEBI" id="CHEBI:33019"/>
        <dbReference type="ChEBI" id="CHEBI:57502"/>
        <dbReference type="ChEBI" id="CHEBI:58437"/>
        <dbReference type="EC" id="2.7.7.18"/>
    </reaction>
</comment>
<dbReference type="KEGG" id="gpi:GPICK_14670"/>
<dbReference type="Pfam" id="PF01467">
    <property type="entry name" value="CTP_transf_like"/>
    <property type="match status" value="1"/>
</dbReference>
<dbReference type="AlphaFoldDB" id="A0A0B5BD90"/>
<dbReference type="GO" id="GO:0004515">
    <property type="term" value="F:nicotinate-nucleotide adenylyltransferase activity"/>
    <property type="evidence" value="ECO:0007669"/>
    <property type="project" value="UniProtKB-UniRule"/>
</dbReference>
<dbReference type="InterPro" id="IPR014729">
    <property type="entry name" value="Rossmann-like_a/b/a_fold"/>
</dbReference>
<keyword evidence="5 11" id="KW-0808">Transferase</keyword>
<reference evidence="13 14" key="1">
    <citation type="journal article" date="2015" name="Genome Announc.">
        <title>Complete Genome of Geobacter pickeringii G13T, a Metal-Reducing Isolate from Sedimentary Kaolin Deposits.</title>
        <authorList>
            <person name="Badalamenti J.P."/>
            <person name="Bond D.R."/>
        </authorList>
    </citation>
    <scope>NUCLEOTIDE SEQUENCE [LARGE SCALE GENOMIC DNA]</scope>
    <source>
        <strain evidence="13 14">G13</strain>
    </source>
</reference>
<dbReference type="Gene3D" id="3.40.50.620">
    <property type="entry name" value="HUPs"/>
    <property type="match status" value="1"/>
</dbReference>
<dbReference type="PANTHER" id="PTHR39321">
    <property type="entry name" value="NICOTINATE-NUCLEOTIDE ADENYLYLTRANSFERASE-RELATED"/>
    <property type="match status" value="1"/>
</dbReference>
<evidence type="ECO:0000256" key="8">
    <source>
        <dbReference type="ARBA" id="ARBA00022840"/>
    </source>
</evidence>
<comment type="function">
    <text evidence="1 11">Catalyzes the reversible adenylation of nicotinate mononucleotide (NaMN) to nicotinic acid adenine dinucleotide (NaAD).</text>
</comment>
<dbReference type="STRING" id="345632.GPICK_14670"/>
<keyword evidence="14" id="KW-1185">Reference proteome</keyword>
<evidence type="ECO:0000313" key="13">
    <source>
        <dbReference type="EMBL" id="AJE04432.1"/>
    </source>
</evidence>
<dbReference type="CDD" id="cd02165">
    <property type="entry name" value="NMNAT"/>
    <property type="match status" value="1"/>
</dbReference>
<dbReference type="NCBIfam" id="NF000840">
    <property type="entry name" value="PRK00071.1-3"/>
    <property type="match status" value="1"/>
</dbReference>
<dbReference type="EC" id="2.7.7.18" evidence="11"/>
<dbReference type="GO" id="GO:0005524">
    <property type="term" value="F:ATP binding"/>
    <property type="evidence" value="ECO:0007669"/>
    <property type="project" value="UniProtKB-KW"/>
</dbReference>
<proteinExistence type="inferred from homology"/>
<name>A0A0B5BD90_9BACT</name>
<dbReference type="GO" id="GO:0009435">
    <property type="term" value="P:NAD+ biosynthetic process"/>
    <property type="evidence" value="ECO:0007669"/>
    <property type="project" value="UniProtKB-UniRule"/>
</dbReference>
<keyword evidence="6 11" id="KW-0548">Nucleotidyltransferase</keyword>
<accession>A0A0B5BD90</accession>
<comment type="pathway">
    <text evidence="2 11">Cofactor biosynthesis; NAD(+) biosynthesis; deamido-NAD(+) from nicotinate D-ribonucleotide: step 1/1.</text>
</comment>
<dbReference type="UniPathway" id="UPA00253">
    <property type="reaction ID" value="UER00332"/>
</dbReference>
<dbReference type="OrthoDB" id="5295945at2"/>
<keyword evidence="9 11" id="KW-0520">NAD</keyword>
<keyword evidence="8 11" id="KW-0067">ATP-binding</keyword>
<dbReference type="EMBL" id="CP009788">
    <property type="protein sequence ID" value="AJE04432.1"/>
    <property type="molecule type" value="Genomic_DNA"/>
</dbReference>
<dbReference type="RefSeq" id="WP_039744437.1">
    <property type="nucleotide sequence ID" value="NZ_CP009788.1"/>
</dbReference>
<gene>
    <name evidence="11" type="primary">nadD</name>
    <name evidence="13" type="ORF">GPICK_14670</name>
</gene>
<comment type="similarity">
    <text evidence="3 11">Belongs to the NadD family.</text>
</comment>
<sequence>MKTGILGGTFNPIHLAHLRIAEEVRDRFALDRVIFIPAAAPPHKPMAGELPFETRCKMVRRATVDNPAFAVSDIEGRRAGKSYSIDTLRELRREHPGDEFFFIIGSDSFLDIGSWREYTAIFDACNIVVVERPGAEVPDLTTALPVAIASQFCYHDAEKRLAHRSGYSVYHLAGVPLDISSSAIRTLARLGRSIRYLVPERVEHYIKEQRIYTDAG</sequence>
<dbReference type="InterPro" id="IPR004821">
    <property type="entry name" value="Cyt_trans-like"/>
</dbReference>
<evidence type="ECO:0000256" key="10">
    <source>
        <dbReference type="ARBA" id="ARBA00048721"/>
    </source>
</evidence>
<evidence type="ECO:0000256" key="11">
    <source>
        <dbReference type="HAMAP-Rule" id="MF_00244"/>
    </source>
</evidence>
<evidence type="ECO:0000256" key="7">
    <source>
        <dbReference type="ARBA" id="ARBA00022741"/>
    </source>
</evidence>
<dbReference type="Proteomes" id="UP000057609">
    <property type="component" value="Chromosome"/>
</dbReference>
<keyword evidence="4 11" id="KW-0662">Pyridine nucleotide biosynthesis</keyword>
<dbReference type="NCBIfam" id="TIGR00125">
    <property type="entry name" value="cyt_tran_rel"/>
    <property type="match status" value="1"/>
</dbReference>
<evidence type="ECO:0000256" key="6">
    <source>
        <dbReference type="ARBA" id="ARBA00022695"/>
    </source>
</evidence>
<evidence type="ECO:0000256" key="5">
    <source>
        <dbReference type="ARBA" id="ARBA00022679"/>
    </source>
</evidence>
<evidence type="ECO:0000313" key="14">
    <source>
        <dbReference type="Proteomes" id="UP000057609"/>
    </source>
</evidence>
<evidence type="ECO:0000256" key="1">
    <source>
        <dbReference type="ARBA" id="ARBA00002324"/>
    </source>
</evidence>
<evidence type="ECO:0000256" key="3">
    <source>
        <dbReference type="ARBA" id="ARBA00009014"/>
    </source>
</evidence>
<dbReference type="NCBIfam" id="TIGR00482">
    <property type="entry name" value="nicotinate (nicotinamide) nucleotide adenylyltransferase"/>
    <property type="match status" value="1"/>
</dbReference>
<feature type="domain" description="Cytidyltransferase-like" evidence="12">
    <location>
        <begin position="5"/>
        <end position="186"/>
    </location>
</feature>